<dbReference type="GO" id="GO:0005886">
    <property type="term" value="C:plasma membrane"/>
    <property type="evidence" value="ECO:0007669"/>
    <property type="project" value="UniProtKB-SubCell"/>
</dbReference>
<evidence type="ECO:0000256" key="3">
    <source>
        <dbReference type="ARBA" id="ARBA00022692"/>
    </source>
</evidence>
<keyword evidence="3 8" id="KW-0812">Transmembrane</keyword>
<evidence type="ECO:0000313" key="11">
    <source>
        <dbReference type="Proteomes" id="UP000198519"/>
    </source>
</evidence>
<evidence type="ECO:0000256" key="1">
    <source>
        <dbReference type="ARBA" id="ARBA00004651"/>
    </source>
</evidence>
<evidence type="ECO:0000256" key="6">
    <source>
        <dbReference type="RuleBase" id="RU004057"/>
    </source>
</evidence>
<protein>
    <submittedName>
        <fullName evidence="10">Outer membrane transport energization protein ExbB</fullName>
    </submittedName>
</protein>
<dbReference type="InterPro" id="IPR002898">
    <property type="entry name" value="MotA_ExbB_proton_chnl"/>
</dbReference>
<keyword evidence="5 8" id="KW-0472">Membrane</keyword>
<dbReference type="InterPro" id="IPR050790">
    <property type="entry name" value="ExbB/TolQ_transport"/>
</dbReference>
<evidence type="ECO:0000256" key="5">
    <source>
        <dbReference type="ARBA" id="ARBA00023136"/>
    </source>
</evidence>
<proteinExistence type="inferred from homology"/>
<keyword evidence="6" id="KW-0653">Protein transport</keyword>
<feature type="compositionally biased region" description="Polar residues" evidence="7">
    <location>
        <begin position="236"/>
        <end position="245"/>
    </location>
</feature>
<comment type="subcellular location">
    <subcellularLocation>
        <location evidence="1">Cell membrane</location>
        <topology evidence="1">Multi-pass membrane protein</topology>
    </subcellularLocation>
    <subcellularLocation>
        <location evidence="6">Membrane</location>
        <topology evidence="6">Multi-pass membrane protein</topology>
    </subcellularLocation>
</comment>
<evidence type="ECO:0000256" key="2">
    <source>
        <dbReference type="ARBA" id="ARBA00022475"/>
    </source>
</evidence>
<dbReference type="AlphaFoldDB" id="A0A1I4M1L3"/>
<keyword evidence="6" id="KW-0813">Transport</keyword>
<keyword evidence="4 8" id="KW-1133">Transmembrane helix</keyword>
<dbReference type="OrthoDB" id="4045at2"/>
<feature type="domain" description="MotA/TolQ/ExbB proton channel" evidence="9">
    <location>
        <begin position="84"/>
        <end position="203"/>
    </location>
</feature>
<reference evidence="11" key="1">
    <citation type="submission" date="2016-10" db="EMBL/GenBank/DDBJ databases">
        <authorList>
            <person name="Varghese N."/>
            <person name="Submissions S."/>
        </authorList>
    </citation>
    <scope>NUCLEOTIDE SEQUENCE [LARGE SCALE GENOMIC DNA]</scope>
    <source>
        <strain evidence="11">CGMCC 1.7061</strain>
    </source>
</reference>
<feature type="transmembrane region" description="Helical" evidence="8">
    <location>
        <begin position="131"/>
        <end position="154"/>
    </location>
</feature>
<evidence type="ECO:0000259" key="9">
    <source>
        <dbReference type="Pfam" id="PF01618"/>
    </source>
</evidence>
<keyword evidence="2" id="KW-1003">Cell membrane</keyword>
<feature type="transmembrane region" description="Helical" evidence="8">
    <location>
        <begin position="20"/>
        <end position="47"/>
    </location>
</feature>
<feature type="transmembrane region" description="Helical" evidence="8">
    <location>
        <begin position="174"/>
        <end position="195"/>
    </location>
</feature>
<evidence type="ECO:0000256" key="8">
    <source>
        <dbReference type="SAM" id="Phobius"/>
    </source>
</evidence>
<accession>A0A1I4M1L3</accession>
<name>A0A1I4M1L3_9GAMM</name>
<feature type="region of interest" description="Disordered" evidence="7">
    <location>
        <begin position="217"/>
        <end position="261"/>
    </location>
</feature>
<dbReference type="PANTHER" id="PTHR30625:SF11">
    <property type="entry name" value="MOTA_TOLQ_EXBB PROTON CHANNEL DOMAIN-CONTAINING PROTEIN"/>
    <property type="match status" value="1"/>
</dbReference>
<sequence>MANSADVYATPLQQLIDMGGPVIVVLLVLALVGLIAFFYLLLTAAVFAPRLSRPLKKALASWQEKPTPDGLHQLDCQSSWLSRQNPLQAMMTTAMSGRLAQRSPDTLREALSRDARAALEPFDAPLKVLEVVAALAPLLGLLGTVLGMMASFSAMATSEGQASASQLSGGIYEALTTTAAGLVLAIPFAALAAWAEFRLRRLNSMVNATLVSVLTPELPEQSEESATTASERGDSANDQPQRSTPQPEPMTCETPFAHAAG</sequence>
<evidence type="ECO:0000313" key="10">
    <source>
        <dbReference type="EMBL" id="SFL97094.1"/>
    </source>
</evidence>
<dbReference type="Pfam" id="PF01618">
    <property type="entry name" value="MotA_ExbB"/>
    <property type="match status" value="1"/>
</dbReference>
<evidence type="ECO:0000256" key="4">
    <source>
        <dbReference type="ARBA" id="ARBA00022989"/>
    </source>
</evidence>
<gene>
    <name evidence="10" type="ORF">SAMN04487963_0797</name>
</gene>
<comment type="similarity">
    <text evidence="6">Belongs to the exbB/tolQ family.</text>
</comment>
<evidence type="ECO:0000256" key="7">
    <source>
        <dbReference type="SAM" id="MobiDB-lite"/>
    </source>
</evidence>
<dbReference type="RefSeq" id="WP_092020924.1">
    <property type="nucleotide sequence ID" value="NZ_FOUE01000001.1"/>
</dbReference>
<dbReference type="GO" id="GO:0017038">
    <property type="term" value="P:protein import"/>
    <property type="evidence" value="ECO:0007669"/>
    <property type="project" value="TreeGrafter"/>
</dbReference>
<dbReference type="Proteomes" id="UP000198519">
    <property type="component" value="Unassembled WGS sequence"/>
</dbReference>
<dbReference type="STRING" id="488535.SAMN04487963_0797"/>
<organism evidence="10 11">
    <name type="scientific">Marinobacter zhejiangensis</name>
    <dbReference type="NCBI Taxonomy" id="488535"/>
    <lineage>
        <taxon>Bacteria</taxon>
        <taxon>Pseudomonadati</taxon>
        <taxon>Pseudomonadota</taxon>
        <taxon>Gammaproteobacteria</taxon>
        <taxon>Pseudomonadales</taxon>
        <taxon>Marinobacteraceae</taxon>
        <taxon>Marinobacter</taxon>
    </lineage>
</organism>
<dbReference type="PANTHER" id="PTHR30625">
    <property type="entry name" value="PROTEIN TOLQ"/>
    <property type="match status" value="1"/>
</dbReference>
<keyword evidence="11" id="KW-1185">Reference proteome</keyword>
<dbReference type="EMBL" id="FOUE01000001">
    <property type="protein sequence ID" value="SFL97094.1"/>
    <property type="molecule type" value="Genomic_DNA"/>
</dbReference>